<gene>
    <name evidence="1" type="ORF">ACCO45_013815</name>
</gene>
<protein>
    <submittedName>
        <fullName evidence="1">Uncharacterized protein</fullName>
    </submittedName>
</protein>
<name>A0ACC4D7Y3_PURLI</name>
<accession>A0ACC4D7Y3</accession>
<dbReference type="Proteomes" id="UP001638806">
    <property type="component" value="Unassembled WGS sequence"/>
</dbReference>
<sequence length="104" mass="11979">MYLDLGVSCLFHLRSIVYCSNHGLLRLCSNTKTPLKLKHWGPITDGWERLMRDKDGKCSKFGAGQIFHKDEFSVSWQFITGSYEERRVCVPLTKLAHHALPKDN</sequence>
<dbReference type="EMBL" id="JBGNUJ010000013">
    <property type="protein sequence ID" value="KAL3952098.1"/>
    <property type="molecule type" value="Genomic_DNA"/>
</dbReference>
<keyword evidence="2" id="KW-1185">Reference proteome</keyword>
<evidence type="ECO:0000313" key="2">
    <source>
        <dbReference type="Proteomes" id="UP001638806"/>
    </source>
</evidence>
<organism evidence="1 2">
    <name type="scientific">Purpureocillium lilacinum</name>
    <name type="common">Paecilomyces lilacinus</name>
    <dbReference type="NCBI Taxonomy" id="33203"/>
    <lineage>
        <taxon>Eukaryota</taxon>
        <taxon>Fungi</taxon>
        <taxon>Dikarya</taxon>
        <taxon>Ascomycota</taxon>
        <taxon>Pezizomycotina</taxon>
        <taxon>Sordariomycetes</taxon>
        <taxon>Hypocreomycetidae</taxon>
        <taxon>Hypocreales</taxon>
        <taxon>Ophiocordycipitaceae</taxon>
        <taxon>Purpureocillium</taxon>
    </lineage>
</organism>
<comment type="caution">
    <text evidence="1">The sequence shown here is derived from an EMBL/GenBank/DDBJ whole genome shotgun (WGS) entry which is preliminary data.</text>
</comment>
<proteinExistence type="predicted"/>
<evidence type="ECO:0000313" key="1">
    <source>
        <dbReference type="EMBL" id="KAL3952098.1"/>
    </source>
</evidence>
<reference evidence="1" key="1">
    <citation type="submission" date="2024-12" db="EMBL/GenBank/DDBJ databases">
        <title>Comparative genomics and development of molecular markers within Purpureocillium lilacinum and among Purpureocillium species.</title>
        <authorList>
            <person name="Yeh Z.-Y."/>
            <person name="Ni N.-T."/>
            <person name="Lo P.-H."/>
            <person name="Mushyakhwo K."/>
            <person name="Lin C.-F."/>
            <person name="Nai Y.-S."/>
        </authorList>
    </citation>
    <scope>NUCLEOTIDE SEQUENCE</scope>
    <source>
        <strain evidence="1">NCHU-NPUST-175</strain>
    </source>
</reference>